<keyword evidence="1" id="KW-0863">Zinc-finger</keyword>
<evidence type="ECO:0000256" key="2">
    <source>
        <dbReference type="SAM" id="Coils"/>
    </source>
</evidence>
<reference evidence="5 6" key="1">
    <citation type="submission" date="2024-11" db="EMBL/GenBank/DDBJ databases">
        <title>Chromosome-level genome assembly of the freshwater bivalve Anodonta woodiana.</title>
        <authorList>
            <person name="Chen X."/>
        </authorList>
    </citation>
    <scope>NUCLEOTIDE SEQUENCE [LARGE SCALE GENOMIC DNA]</scope>
    <source>
        <strain evidence="5">MN2024</strain>
        <tissue evidence="5">Gills</tissue>
    </source>
</reference>
<dbReference type="Gene3D" id="3.30.160.60">
    <property type="entry name" value="Classic Zinc Finger"/>
    <property type="match status" value="1"/>
</dbReference>
<gene>
    <name evidence="5" type="ORF">ACJMK2_023989</name>
</gene>
<evidence type="ECO:0000256" key="1">
    <source>
        <dbReference type="PROSITE-ProRule" id="PRU00024"/>
    </source>
</evidence>
<feature type="region of interest" description="Disordered" evidence="3">
    <location>
        <begin position="367"/>
        <end position="436"/>
    </location>
</feature>
<keyword evidence="2" id="KW-0175">Coiled coil</keyword>
<dbReference type="PROSITE" id="PS50119">
    <property type="entry name" value="ZF_BBOX"/>
    <property type="match status" value="1"/>
</dbReference>
<proteinExistence type="predicted"/>
<organism evidence="5 6">
    <name type="scientific">Sinanodonta woodiana</name>
    <name type="common">Chinese pond mussel</name>
    <name type="synonym">Anodonta woodiana</name>
    <dbReference type="NCBI Taxonomy" id="1069815"/>
    <lineage>
        <taxon>Eukaryota</taxon>
        <taxon>Metazoa</taxon>
        <taxon>Spiralia</taxon>
        <taxon>Lophotrochozoa</taxon>
        <taxon>Mollusca</taxon>
        <taxon>Bivalvia</taxon>
        <taxon>Autobranchia</taxon>
        <taxon>Heteroconchia</taxon>
        <taxon>Palaeoheterodonta</taxon>
        <taxon>Unionida</taxon>
        <taxon>Unionoidea</taxon>
        <taxon>Unionidae</taxon>
        <taxon>Unioninae</taxon>
        <taxon>Sinanodonta</taxon>
    </lineage>
</organism>
<keyword evidence="6" id="KW-1185">Reference proteome</keyword>
<accession>A0ABD3T5Z9</accession>
<dbReference type="SUPFAM" id="SSF101898">
    <property type="entry name" value="NHL repeat"/>
    <property type="match status" value="1"/>
</dbReference>
<protein>
    <recommendedName>
        <fullName evidence="4">B box-type domain-containing protein</fullName>
    </recommendedName>
</protein>
<dbReference type="InterPro" id="IPR000315">
    <property type="entry name" value="Znf_B-box"/>
</dbReference>
<sequence>MAESNSFQCDDKTGNDSSQEAAVYCLAHTTNQITFYCQNCIVLLCDLCLKGRDSHSFCTLKKLSQVTKEYCSTARKTITTEIENLTSVLNALHEANLPRQKLLVTKREQVSLDISQYFSFLRNRINESLLQQEHDLYEELTMRVQSEENRMKETLSKCNALNYTFQEQKTFLDNLDTMYNEGDNSVFEHLSHLTQIASSVRENARQTVELSQSKRQEITIRFHVNMEIENILLEKRLASVEVKVDQFLGSLHSSHSDPCLRMAGFRSPCRHLSLSPENRPQQVRLENVMEVTRDEESDANCNEVNALTIHDENSIHETTNELDIANEEPPPPYPGHSDGATTSINYPRDPPPPYSIAVADLNRNKELSPVPVSPSKPPITPRTILPKPMVTPRSSPPQLVSNLPILKPSSPKPERPVGRDDQLTLSGTCDPQRSLFPSNEEGTEILHIDIEPIGPVKKLHCSTKTDKRQCGIFGIAIHREDRLLVVDRWNRCVKHFDEMGACYGSLSYPDEPWDITKISDGYFAVAVPSFQVLFKFRIMNDDLMERYGAIQTQRKYASLSYLVAKNQFVCGVVPQFGDPLVDLIDMEGNILKTFKTTTDGSQLFSYPRSVEVSPDGLIVVCDWNKKCIIMCNANDSYLGTYTGTQTVPLREPMGIYFDLTTDRVYVIDSKATNSEGCIHVLSCDGQLKYVLRGHQEFKDGRSITARLDKIVVGTSKGFVTVFLIPRINSV</sequence>
<dbReference type="Proteomes" id="UP001634394">
    <property type="component" value="Unassembled WGS sequence"/>
</dbReference>
<keyword evidence="1" id="KW-0862">Zinc</keyword>
<feature type="domain" description="B box-type" evidence="4">
    <location>
        <begin position="20"/>
        <end position="55"/>
    </location>
</feature>
<comment type="caution">
    <text evidence="5">The sequence shown here is derived from an EMBL/GenBank/DDBJ whole genome shotgun (WGS) entry which is preliminary data.</text>
</comment>
<dbReference type="InterPro" id="IPR011042">
    <property type="entry name" value="6-blade_b-propeller_TolB-like"/>
</dbReference>
<dbReference type="GO" id="GO:0008270">
    <property type="term" value="F:zinc ion binding"/>
    <property type="evidence" value="ECO:0007669"/>
    <property type="project" value="UniProtKB-KW"/>
</dbReference>
<dbReference type="Gene3D" id="2.120.10.30">
    <property type="entry name" value="TolB, C-terminal domain"/>
    <property type="match status" value="1"/>
</dbReference>
<evidence type="ECO:0000313" key="5">
    <source>
        <dbReference type="EMBL" id="KAL3832337.1"/>
    </source>
</evidence>
<dbReference type="PANTHER" id="PTHR24104">
    <property type="entry name" value="E3 UBIQUITIN-PROTEIN LIGASE NHLRC1-RELATED"/>
    <property type="match status" value="1"/>
</dbReference>
<feature type="compositionally biased region" description="Pro residues" evidence="3">
    <location>
        <begin position="371"/>
        <end position="380"/>
    </location>
</feature>
<feature type="compositionally biased region" description="Basic and acidic residues" evidence="3">
    <location>
        <begin position="412"/>
        <end position="422"/>
    </location>
</feature>
<feature type="region of interest" description="Disordered" evidence="3">
    <location>
        <begin position="323"/>
        <end position="350"/>
    </location>
</feature>
<name>A0ABD3T5Z9_SINWO</name>
<dbReference type="EMBL" id="JBJQND010000019">
    <property type="protein sequence ID" value="KAL3832337.1"/>
    <property type="molecule type" value="Genomic_DNA"/>
</dbReference>
<dbReference type="InterPro" id="IPR050952">
    <property type="entry name" value="TRIM-NHL_E3_ligases"/>
</dbReference>
<feature type="compositionally biased region" description="Polar residues" evidence="3">
    <location>
        <begin position="392"/>
        <end position="401"/>
    </location>
</feature>
<feature type="coiled-coil region" evidence="2">
    <location>
        <begin position="130"/>
        <end position="157"/>
    </location>
</feature>
<evidence type="ECO:0000313" key="6">
    <source>
        <dbReference type="Proteomes" id="UP001634394"/>
    </source>
</evidence>
<dbReference type="AlphaFoldDB" id="A0ABD3T5Z9"/>
<evidence type="ECO:0000259" key="4">
    <source>
        <dbReference type="PROSITE" id="PS50119"/>
    </source>
</evidence>
<keyword evidence="1" id="KW-0479">Metal-binding</keyword>
<feature type="compositionally biased region" description="Polar residues" evidence="3">
    <location>
        <begin position="423"/>
        <end position="436"/>
    </location>
</feature>
<evidence type="ECO:0000256" key="3">
    <source>
        <dbReference type="SAM" id="MobiDB-lite"/>
    </source>
</evidence>
<dbReference type="PANTHER" id="PTHR24104:SF50">
    <property type="entry name" value="SMP-30_GLUCONOLACTONASE_LRE-LIKE REGION DOMAIN-CONTAINING PROTEIN"/>
    <property type="match status" value="1"/>
</dbReference>
<dbReference type="SUPFAM" id="SSF57845">
    <property type="entry name" value="B-box zinc-binding domain"/>
    <property type="match status" value="1"/>
</dbReference>